<dbReference type="GO" id="GO:0050661">
    <property type="term" value="F:NADP binding"/>
    <property type="evidence" value="ECO:0007669"/>
    <property type="project" value="InterPro"/>
</dbReference>
<dbReference type="Pfam" id="PF14833">
    <property type="entry name" value="NAD_binding_11"/>
    <property type="match status" value="1"/>
</dbReference>
<dbReference type="HOGENOM" id="CLU_035117_6_1_1"/>
<feature type="active site" evidence="8">
    <location>
        <position position="178"/>
    </location>
</feature>
<dbReference type="GO" id="GO:0008442">
    <property type="term" value="F:3-hydroxyisobutyrate dehydrogenase activity"/>
    <property type="evidence" value="ECO:0007669"/>
    <property type="project" value="UniProtKB-EC"/>
</dbReference>
<dbReference type="FunFam" id="1.10.1040.10:FF:000006">
    <property type="entry name" value="3-hydroxyisobutyrate dehydrogenase"/>
    <property type="match status" value="1"/>
</dbReference>
<dbReference type="InterPro" id="IPR036291">
    <property type="entry name" value="NAD(P)-bd_dom_sf"/>
</dbReference>
<evidence type="ECO:0000313" key="11">
    <source>
        <dbReference type="EMBL" id="EXJ73043.1"/>
    </source>
</evidence>
<feature type="domain" description="3-hydroxyisobutyrate dehydrogenase-like NAD-binding" evidence="10">
    <location>
        <begin position="172"/>
        <end position="284"/>
    </location>
</feature>
<dbReference type="STRING" id="1182543.W9WYL4"/>
<keyword evidence="4" id="KW-0101">Branched-chain amino acid catabolism</keyword>
<evidence type="ECO:0000256" key="3">
    <source>
        <dbReference type="ARBA" id="ARBA00012991"/>
    </source>
</evidence>
<keyword evidence="12" id="KW-1185">Reference proteome</keyword>
<comment type="similarity">
    <text evidence="2">Belongs to the HIBADH-related family. 3-hydroxyisobutyrate dehydrogenase subfamily.</text>
</comment>
<feature type="domain" description="6-phosphogluconate dehydrogenase NADP-binding" evidence="9">
    <location>
        <begin position="1"/>
        <end position="141"/>
    </location>
</feature>
<dbReference type="Gene3D" id="3.40.50.720">
    <property type="entry name" value="NAD(P)-binding Rossmann-like Domain"/>
    <property type="match status" value="1"/>
</dbReference>
<dbReference type="GO" id="GO:0006574">
    <property type="term" value="P:L-valine catabolic process"/>
    <property type="evidence" value="ECO:0007669"/>
    <property type="project" value="TreeGrafter"/>
</dbReference>
<evidence type="ECO:0000256" key="5">
    <source>
        <dbReference type="ARBA" id="ARBA00023002"/>
    </source>
</evidence>
<evidence type="ECO:0000256" key="1">
    <source>
        <dbReference type="ARBA" id="ARBA00005109"/>
    </source>
</evidence>
<dbReference type="EC" id="1.1.1.31" evidence="3"/>
<dbReference type="InterPro" id="IPR006115">
    <property type="entry name" value="6PGDH_NADP-bd"/>
</dbReference>
<dbReference type="RefSeq" id="XP_007742990.1">
    <property type="nucleotide sequence ID" value="XM_007744800.1"/>
</dbReference>
<dbReference type="Pfam" id="PF03446">
    <property type="entry name" value="NAD_binding_2"/>
    <property type="match status" value="1"/>
</dbReference>
<name>W9WYL4_9EURO</name>
<evidence type="ECO:0000256" key="8">
    <source>
        <dbReference type="PIRSR" id="PIRSR000103-1"/>
    </source>
</evidence>
<reference evidence="11 12" key="1">
    <citation type="submission" date="2013-03" db="EMBL/GenBank/DDBJ databases">
        <title>The Genome Sequence of Cladophialophora psammophila CBS 110553.</title>
        <authorList>
            <consortium name="The Broad Institute Genomics Platform"/>
            <person name="Cuomo C."/>
            <person name="de Hoog S."/>
            <person name="Gorbushina A."/>
            <person name="Walker B."/>
            <person name="Young S.K."/>
            <person name="Zeng Q."/>
            <person name="Gargeya S."/>
            <person name="Fitzgerald M."/>
            <person name="Haas B."/>
            <person name="Abouelleil A."/>
            <person name="Allen A.W."/>
            <person name="Alvarado L."/>
            <person name="Arachchi H.M."/>
            <person name="Berlin A.M."/>
            <person name="Chapman S.B."/>
            <person name="Gainer-Dewar J."/>
            <person name="Goldberg J."/>
            <person name="Griggs A."/>
            <person name="Gujja S."/>
            <person name="Hansen M."/>
            <person name="Howarth C."/>
            <person name="Imamovic A."/>
            <person name="Ireland A."/>
            <person name="Larimer J."/>
            <person name="McCowan C."/>
            <person name="Murphy C."/>
            <person name="Pearson M."/>
            <person name="Poon T.W."/>
            <person name="Priest M."/>
            <person name="Roberts A."/>
            <person name="Saif S."/>
            <person name="Shea T."/>
            <person name="Sisk P."/>
            <person name="Sykes S."/>
            <person name="Wortman J."/>
            <person name="Nusbaum C."/>
            <person name="Birren B."/>
        </authorList>
    </citation>
    <scope>NUCLEOTIDE SEQUENCE [LARGE SCALE GENOMIC DNA]</scope>
    <source>
        <strain evidence="11 12">CBS 110553</strain>
    </source>
</reference>
<dbReference type="AlphaFoldDB" id="W9WYL4"/>
<dbReference type="Proteomes" id="UP000019471">
    <property type="component" value="Unassembled WGS sequence"/>
</dbReference>
<dbReference type="OrthoDB" id="21615at2759"/>
<organism evidence="11 12">
    <name type="scientific">Cladophialophora psammophila CBS 110553</name>
    <dbReference type="NCBI Taxonomy" id="1182543"/>
    <lineage>
        <taxon>Eukaryota</taxon>
        <taxon>Fungi</taxon>
        <taxon>Dikarya</taxon>
        <taxon>Ascomycota</taxon>
        <taxon>Pezizomycotina</taxon>
        <taxon>Eurotiomycetes</taxon>
        <taxon>Chaetothyriomycetidae</taxon>
        <taxon>Chaetothyriales</taxon>
        <taxon>Herpotrichiellaceae</taxon>
        <taxon>Cladophialophora</taxon>
    </lineage>
</organism>
<dbReference type="Gene3D" id="1.10.1040.10">
    <property type="entry name" value="N-(1-d-carboxylethyl)-l-norvaline Dehydrogenase, domain 2"/>
    <property type="match status" value="1"/>
</dbReference>
<gene>
    <name evidence="11" type="ORF">A1O5_04192</name>
</gene>
<evidence type="ECO:0000313" key="12">
    <source>
        <dbReference type="Proteomes" id="UP000019471"/>
    </source>
</evidence>
<comment type="pathway">
    <text evidence="1">Amino-acid degradation; L-valine degradation.</text>
</comment>
<comment type="caution">
    <text evidence="11">The sequence shown here is derived from an EMBL/GenBank/DDBJ whole genome shotgun (WGS) entry which is preliminary data.</text>
</comment>
<evidence type="ECO:0000256" key="7">
    <source>
        <dbReference type="ARBA" id="ARBA00049197"/>
    </source>
</evidence>
<dbReference type="InterPro" id="IPR015815">
    <property type="entry name" value="HIBADH-related"/>
</dbReference>
<keyword evidence="5" id="KW-0560">Oxidoreductase</keyword>
<dbReference type="PIRSF" id="PIRSF000103">
    <property type="entry name" value="HIBADH"/>
    <property type="match status" value="1"/>
</dbReference>
<dbReference type="InterPro" id="IPR008927">
    <property type="entry name" value="6-PGluconate_DH-like_C_sf"/>
</dbReference>
<dbReference type="SUPFAM" id="SSF51735">
    <property type="entry name" value="NAD(P)-binding Rossmann-fold domains"/>
    <property type="match status" value="1"/>
</dbReference>
<evidence type="ECO:0000256" key="2">
    <source>
        <dbReference type="ARBA" id="ARBA00006013"/>
    </source>
</evidence>
<evidence type="ECO:0000256" key="6">
    <source>
        <dbReference type="ARBA" id="ARBA00023027"/>
    </source>
</evidence>
<comment type="catalytic activity">
    <reaction evidence="7">
        <text>3-hydroxy-2-methylpropanoate + NAD(+) = 2-methyl-3-oxopropanoate + NADH + H(+)</text>
        <dbReference type="Rhea" id="RHEA:17681"/>
        <dbReference type="ChEBI" id="CHEBI:11805"/>
        <dbReference type="ChEBI" id="CHEBI:15378"/>
        <dbReference type="ChEBI" id="CHEBI:57540"/>
        <dbReference type="ChEBI" id="CHEBI:57700"/>
        <dbReference type="ChEBI" id="CHEBI:57945"/>
        <dbReference type="EC" id="1.1.1.31"/>
    </reaction>
</comment>
<dbReference type="InterPro" id="IPR029154">
    <property type="entry name" value="HIBADH-like_NADP-bd"/>
</dbReference>
<protein>
    <recommendedName>
        <fullName evidence="3">3-hydroxyisobutyrate dehydrogenase</fullName>
        <ecNumber evidence="3">1.1.1.31</ecNumber>
    </recommendedName>
</protein>
<dbReference type="InterPro" id="IPR013328">
    <property type="entry name" value="6PGD_dom2"/>
</dbReference>
<keyword evidence="6" id="KW-0520">NAD</keyword>
<dbReference type="SUPFAM" id="SSF48179">
    <property type="entry name" value="6-phosphogluconate dehydrogenase C-terminal domain-like"/>
    <property type="match status" value="1"/>
</dbReference>
<dbReference type="GO" id="GO:0051287">
    <property type="term" value="F:NAD binding"/>
    <property type="evidence" value="ECO:0007669"/>
    <property type="project" value="InterPro"/>
</dbReference>
<dbReference type="PANTHER" id="PTHR22981:SF81">
    <property type="entry name" value="DEHYDROGENASE, PUTATIVE-RELATED"/>
    <property type="match status" value="1"/>
</dbReference>
<evidence type="ECO:0000259" key="9">
    <source>
        <dbReference type="Pfam" id="PF03446"/>
    </source>
</evidence>
<evidence type="ECO:0000259" key="10">
    <source>
        <dbReference type="Pfam" id="PF14833"/>
    </source>
</evidence>
<evidence type="ECO:0000256" key="4">
    <source>
        <dbReference type="ARBA" id="ARBA00022456"/>
    </source>
</evidence>
<accession>W9WYL4</accession>
<dbReference type="GeneID" id="19188917"/>
<dbReference type="eggNOG" id="KOG0409">
    <property type="taxonomic scope" value="Eukaryota"/>
</dbReference>
<proteinExistence type="inferred from homology"/>
<sequence length="319" mass="34135">MGYAVASHIRKKISRQTALYVNDINRSACERFIQEFGNWGPIHIVDSAKAAAALSKVVISIVPGAADVREVYLNPDRGVIAASKDPERLMLDCSTIDCQTSRNVGEILGKAGSGTFCDAPVSGGLPGAEAGTLSFLIGHSPPSEHDLIATRIETVITMMGSRERFFWCNTAGSGLAAKIANNYLSCTILLATAEAMAIGIRQGINPTLLYQCIKHSTGQSWMCDNVQPVPGILSHVPSSNGYTPGFKTQMMIKDITLGVEAGREVGIEPRMAETALKVFEKAAVDPRCVDRDGSSVYLYLTGDKEDDYQTKDGEGAPSS</sequence>
<dbReference type="EMBL" id="AMGX01000005">
    <property type="protein sequence ID" value="EXJ73043.1"/>
    <property type="molecule type" value="Genomic_DNA"/>
</dbReference>
<dbReference type="PANTHER" id="PTHR22981">
    <property type="entry name" value="3-HYDROXYISOBUTYRATE DEHYDROGENASE-RELATED"/>
    <property type="match status" value="1"/>
</dbReference>
<dbReference type="GO" id="GO:0005739">
    <property type="term" value="C:mitochondrion"/>
    <property type="evidence" value="ECO:0007669"/>
    <property type="project" value="TreeGrafter"/>
</dbReference>